<accession>X1PUT9</accession>
<evidence type="ECO:0000313" key="1">
    <source>
        <dbReference type="EMBL" id="GAI59962.1"/>
    </source>
</evidence>
<dbReference type="AlphaFoldDB" id="X1PUT9"/>
<evidence type="ECO:0008006" key="2">
    <source>
        <dbReference type="Google" id="ProtNLM"/>
    </source>
</evidence>
<dbReference type="InterPro" id="IPR036388">
    <property type="entry name" value="WH-like_DNA-bd_sf"/>
</dbReference>
<comment type="caution">
    <text evidence="1">The sequence shown here is derived from an EMBL/GenBank/DDBJ whole genome shotgun (WGS) entry which is preliminary data.</text>
</comment>
<dbReference type="Gene3D" id="1.10.10.10">
    <property type="entry name" value="Winged helix-like DNA-binding domain superfamily/Winged helix DNA-binding domain"/>
    <property type="match status" value="1"/>
</dbReference>
<organism evidence="1">
    <name type="scientific">marine sediment metagenome</name>
    <dbReference type="NCBI Taxonomy" id="412755"/>
    <lineage>
        <taxon>unclassified sequences</taxon>
        <taxon>metagenomes</taxon>
        <taxon>ecological metagenomes</taxon>
    </lineage>
</organism>
<dbReference type="EMBL" id="BARW01000128">
    <property type="protein sequence ID" value="GAI59962.1"/>
    <property type="molecule type" value="Genomic_DNA"/>
</dbReference>
<dbReference type="InterPro" id="IPR036390">
    <property type="entry name" value="WH_DNA-bd_sf"/>
</dbReference>
<sequence length="116" mass="13208">MTMERLEKIFGNTAYVKIILLFYNSGYFDNMTGIANAVNLSPSTVRKVVSDLIEAGILSETKSAKSRVIMINENSPYSEALFNFITFINSVHSTDGKKGIGEIIEKRYEIYRRREK</sequence>
<name>X1PUT9_9ZZZZ</name>
<reference evidence="1" key="1">
    <citation type="journal article" date="2014" name="Front. Microbiol.">
        <title>High frequency of phylogenetically diverse reductive dehalogenase-homologous genes in deep subseafloor sedimentary metagenomes.</title>
        <authorList>
            <person name="Kawai M."/>
            <person name="Futagami T."/>
            <person name="Toyoda A."/>
            <person name="Takaki Y."/>
            <person name="Nishi S."/>
            <person name="Hori S."/>
            <person name="Arai W."/>
            <person name="Tsubouchi T."/>
            <person name="Morono Y."/>
            <person name="Uchiyama I."/>
            <person name="Ito T."/>
            <person name="Fujiyama A."/>
            <person name="Inagaki F."/>
            <person name="Takami H."/>
        </authorList>
    </citation>
    <scope>NUCLEOTIDE SEQUENCE</scope>
    <source>
        <strain evidence="1">Expedition CK06-06</strain>
    </source>
</reference>
<dbReference type="SUPFAM" id="SSF46785">
    <property type="entry name" value="Winged helix' DNA-binding domain"/>
    <property type="match status" value="1"/>
</dbReference>
<gene>
    <name evidence="1" type="ORF">S12H4_00814</name>
</gene>
<protein>
    <recommendedName>
        <fullName evidence="2">HTH arsR-type domain-containing protein</fullName>
    </recommendedName>
</protein>
<proteinExistence type="predicted"/>